<dbReference type="SUPFAM" id="SSF89550">
    <property type="entry name" value="PHP domain-like"/>
    <property type="match status" value="1"/>
</dbReference>
<dbReference type="SUPFAM" id="SSF47781">
    <property type="entry name" value="RuvA domain 2-like"/>
    <property type="match status" value="1"/>
</dbReference>
<dbReference type="RefSeq" id="WP_170085774.1">
    <property type="nucleotide sequence ID" value="NZ_CP047972.1"/>
</dbReference>
<dbReference type="InterPro" id="IPR010994">
    <property type="entry name" value="RuvA_2-like"/>
</dbReference>
<proteinExistence type="predicted"/>
<dbReference type="Proteomes" id="UP000502196">
    <property type="component" value="Chromosome"/>
</dbReference>
<dbReference type="EMBL" id="LR792683">
    <property type="protein sequence ID" value="CAB3393746.1"/>
    <property type="molecule type" value="Genomic_DNA"/>
</dbReference>
<evidence type="ECO:0000313" key="2">
    <source>
        <dbReference type="Proteomes" id="UP000502196"/>
    </source>
</evidence>
<dbReference type="Gene3D" id="1.10.150.20">
    <property type="entry name" value="5' to 3' exonuclease, C-terminal subdomain"/>
    <property type="match status" value="1"/>
</dbReference>
<accession>A0A6F9EBS6</accession>
<protein>
    <submittedName>
        <fullName evidence="1">Putative nucleotide binding protein</fullName>
    </submittedName>
</protein>
<dbReference type="AlphaFoldDB" id="A0A6F9EBS6"/>
<gene>
    <name evidence="1" type="primary">yqxK</name>
    <name evidence="1" type="ORF">COOX1_2068</name>
</gene>
<dbReference type="CDD" id="cd19067">
    <property type="entry name" value="PfuEndoQ-like"/>
    <property type="match status" value="1"/>
</dbReference>
<dbReference type="Gene3D" id="3.20.20.140">
    <property type="entry name" value="Metal-dependent hydrolases"/>
    <property type="match status" value="1"/>
</dbReference>
<sequence length="401" mass="43172">MVEDVPSAVGGFGEWFVDLHVHIGRTLQGRPVKMAASAAMTLPAVLEEATQRKGLDVIGIVDAACTGVLEEVQELVDSGVLRPHSGGGLIFRDRTLLLTGAEIEVAGPEGGAAHFGVWLPGLGELREFSAWLSERVTNPSLSSQRIRADAIDLQEECRRLGGLFIIHHAFTPHKGLYGNCVAHMADMVDPDEVDAVELGLSADTDMADRISELQSFAFVSDSDAHSTGRIAREYNRFRLREPSFEEIRLALHSRDGRAVTGNYGLDPSLGKYHRTACPRCGTVASEPPPVITCPVCGSSQTVMGVLDRLTQVADLDEPRHPPGRPPYVRQVPLSFIPGLGPKRRSALLKAFGTEMGVLHRASREALAEVVGEGLADLVIRAREGRLALRTGGGGRYGEVVV</sequence>
<evidence type="ECO:0000313" key="1">
    <source>
        <dbReference type="EMBL" id="CAB3393746.1"/>
    </source>
</evidence>
<organism evidence="1 2">
    <name type="scientific">Kyrpidia spormannii</name>
    <dbReference type="NCBI Taxonomy" id="2055160"/>
    <lineage>
        <taxon>Bacteria</taxon>
        <taxon>Bacillati</taxon>
        <taxon>Bacillota</taxon>
        <taxon>Bacilli</taxon>
        <taxon>Bacillales</taxon>
        <taxon>Alicyclobacillaceae</taxon>
        <taxon>Kyrpidia</taxon>
    </lineage>
</organism>
<dbReference type="InterPro" id="IPR016195">
    <property type="entry name" value="Pol/histidinol_Pase-like"/>
</dbReference>
<dbReference type="PANTHER" id="PTHR40084:SF1">
    <property type="entry name" value="PHOSPHOTRANSFERASE"/>
    <property type="match status" value="1"/>
</dbReference>
<dbReference type="PANTHER" id="PTHR40084">
    <property type="entry name" value="PHOSPHOHYDROLASE, PHP FAMILY"/>
    <property type="match status" value="1"/>
</dbReference>
<name>A0A6F9EBS6_9BACL</name>
<reference evidence="1 2" key="1">
    <citation type="submission" date="2020-04" db="EMBL/GenBank/DDBJ databases">
        <authorList>
            <person name="Hogendoorn C."/>
        </authorList>
    </citation>
    <scope>NUCLEOTIDE SEQUENCE [LARGE SCALE GENOMIC DNA]</scope>
    <source>
        <strain evidence="1">COOX1</strain>
    </source>
</reference>